<reference evidence="2 3" key="1">
    <citation type="journal article" date="2015" name="Appl. Environ. Microbiol.">
        <title>Three of a Kind: Genetically Similar Tsukamurella Phages TIN2, TIN3, and TIN4.</title>
        <authorList>
            <person name="Dyson Z.A."/>
            <person name="Tucci J."/>
            <person name="Seviour R.J."/>
            <person name="Petrovski S."/>
        </authorList>
    </citation>
    <scope>NUCLEOTIDE SEQUENCE [LARGE SCALE GENOMIC DNA]</scope>
</reference>
<evidence type="ECO:0000313" key="3">
    <source>
        <dbReference type="Proteomes" id="UP000203853"/>
    </source>
</evidence>
<dbReference type="OrthoDB" id="30491at10239"/>
<name>A0A0K0N4Z9_9CAUD</name>
<dbReference type="KEGG" id="vg:26631026"/>
<organism evidence="2 3">
    <name type="scientific">Tsukamurella phage TIN2</name>
    <dbReference type="NCBI Taxonomy" id="1636545"/>
    <lineage>
        <taxon>Viruses</taxon>
        <taxon>Duplodnaviria</taxon>
        <taxon>Heunggongvirae</taxon>
        <taxon>Uroviricota</taxon>
        <taxon>Caudoviricetes</taxon>
        <taxon>Tinduovirus</taxon>
        <taxon>Tinduovirus TIN2</taxon>
    </lineage>
</organism>
<dbReference type="GeneID" id="26631026"/>
<evidence type="ECO:0000256" key="1">
    <source>
        <dbReference type="SAM" id="MobiDB-lite"/>
    </source>
</evidence>
<proteinExistence type="predicted"/>
<sequence>MSKGNRNRNKRNDEYAGRARLHRQSAPEWIKNISVTPDEILGSSGTRIHKQLEKLQKEQAKQNTLGITLHTDTGETVGQGVVERNEFIVSAEGARGLMQQIPSAFKARVAGSGGGKGGGKGGQAGNLKTQPYTGLFAPLNRTASSPEKTAESSPKFLIPVSPVGYSDTTKGGLAMNRIHPQLKKQADWVADMISQPLIQLGLHNRWRDVHSAWEIIDTEDLYDPLFQRATCVLGPLGNDLTVASPDEHFTTRIIETPNGQRNGLYVLLDSEVDNSYGKVPVYRPIFDTQGERKDYVQWKRMQESILMTLIHTEAYFDFPLLVEIDGSKVIQTMQYARLRAEVDVEEDVIRLVALVAANLSSGVIADEALFVLNIGEFPMTYHIPLEVVEQAFVSSLDEIVDLGAGVDIVCTECEKQYSMFNSMSFDRLVLALSNKCAECFDYRSPSDFGDAVPAPF</sequence>
<dbReference type="Proteomes" id="UP000203853">
    <property type="component" value="Segment"/>
</dbReference>
<feature type="region of interest" description="Disordered" evidence="1">
    <location>
        <begin position="1"/>
        <end position="20"/>
    </location>
</feature>
<dbReference type="RefSeq" id="YP_009204500.1">
    <property type="nucleotide sequence ID" value="NC_028865.1"/>
</dbReference>
<protein>
    <submittedName>
        <fullName evidence="2">Uncharacterized protein</fullName>
    </submittedName>
</protein>
<dbReference type="EMBL" id="KR011062">
    <property type="protein sequence ID" value="AKJ71755.1"/>
    <property type="molecule type" value="Genomic_DNA"/>
</dbReference>
<evidence type="ECO:0000313" key="2">
    <source>
        <dbReference type="EMBL" id="AKJ71755.1"/>
    </source>
</evidence>
<keyword evidence="3" id="KW-1185">Reference proteome</keyword>
<gene>
    <name evidence="2" type="ORF">TIN2_65</name>
</gene>
<accession>A0A0K0N4Z9</accession>